<evidence type="ECO:0000259" key="3">
    <source>
        <dbReference type="PROSITE" id="PS51186"/>
    </source>
</evidence>
<dbReference type="Pfam" id="PF13508">
    <property type="entry name" value="Acetyltransf_7"/>
    <property type="match status" value="1"/>
</dbReference>
<protein>
    <submittedName>
        <fullName evidence="4">GNAT family N-acetyltransferase</fullName>
        <ecNumber evidence="4">2.3.-.-</ecNumber>
    </submittedName>
</protein>
<dbReference type="PROSITE" id="PS51186">
    <property type="entry name" value="GNAT"/>
    <property type="match status" value="1"/>
</dbReference>
<proteinExistence type="predicted"/>
<feature type="domain" description="N-acetyltransferase" evidence="3">
    <location>
        <begin position="1"/>
        <end position="152"/>
    </location>
</feature>
<keyword evidence="1 4" id="KW-0808">Transferase</keyword>
<dbReference type="Proteomes" id="UP001565243">
    <property type="component" value="Unassembled WGS sequence"/>
</dbReference>
<dbReference type="InterPro" id="IPR016181">
    <property type="entry name" value="Acyl_CoA_acyltransferase"/>
</dbReference>
<reference evidence="4 5" key="1">
    <citation type="submission" date="2024-07" db="EMBL/GenBank/DDBJ databases">
        <authorList>
            <person name="Hebao G."/>
        </authorList>
    </citation>
    <scope>NUCLEOTIDE SEQUENCE [LARGE SCALE GENOMIC DNA]</scope>
    <source>
        <strain evidence="4 5">ACCC 02193</strain>
    </source>
</reference>
<dbReference type="CDD" id="cd04301">
    <property type="entry name" value="NAT_SF"/>
    <property type="match status" value="1"/>
</dbReference>
<evidence type="ECO:0000256" key="2">
    <source>
        <dbReference type="ARBA" id="ARBA00023315"/>
    </source>
</evidence>
<dbReference type="EC" id="2.3.-.-" evidence="4"/>
<dbReference type="InterPro" id="IPR050832">
    <property type="entry name" value="Bact_Acetyltransf"/>
</dbReference>
<accession>A0ABV4EAB7</accession>
<evidence type="ECO:0000313" key="4">
    <source>
        <dbReference type="EMBL" id="MEY8771853.1"/>
    </source>
</evidence>
<dbReference type="GO" id="GO:0016746">
    <property type="term" value="F:acyltransferase activity"/>
    <property type="evidence" value="ECO:0007669"/>
    <property type="project" value="UniProtKB-KW"/>
</dbReference>
<keyword evidence="5" id="KW-1185">Reference proteome</keyword>
<comment type="caution">
    <text evidence="4">The sequence shown here is derived from an EMBL/GenBank/DDBJ whole genome shotgun (WGS) entry which is preliminary data.</text>
</comment>
<dbReference type="PANTHER" id="PTHR43877:SF2">
    <property type="entry name" value="AMINOALKYLPHOSPHONATE N-ACETYLTRANSFERASE-RELATED"/>
    <property type="match status" value="1"/>
</dbReference>
<dbReference type="InterPro" id="IPR000182">
    <property type="entry name" value="GNAT_dom"/>
</dbReference>
<dbReference type="PANTHER" id="PTHR43877">
    <property type="entry name" value="AMINOALKYLPHOSPHONATE N-ACETYLTRANSFERASE-RELATED-RELATED"/>
    <property type="match status" value="1"/>
</dbReference>
<gene>
    <name evidence="4" type="ORF">AB6T85_15745</name>
</gene>
<keyword evidence="2 4" id="KW-0012">Acyltransferase</keyword>
<dbReference type="Gene3D" id="3.40.630.30">
    <property type="match status" value="1"/>
</dbReference>
<sequence>MIRRARPEEARALWQLRNLAIRAGCRASYGEEKVMAWTPDKMPGGYLQAIVQHPFFVADAPGFPVATGFLDSEKHSVEAIFTLPDHMGKGYATQILTAIKNEALSRGITTLTLSSTPDAMTFYQRHGFTLLRESVYHSALAGDLLCMEMQAGLLHSEKVTF</sequence>
<organism evidence="4 5">
    <name type="scientific">Erwinia aeris</name>
    <dbReference type="NCBI Taxonomy" id="3239803"/>
    <lineage>
        <taxon>Bacteria</taxon>
        <taxon>Pseudomonadati</taxon>
        <taxon>Pseudomonadota</taxon>
        <taxon>Gammaproteobacteria</taxon>
        <taxon>Enterobacterales</taxon>
        <taxon>Erwiniaceae</taxon>
        <taxon>Erwinia</taxon>
    </lineage>
</organism>
<evidence type="ECO:0000256" key="1">
    <source>
        <dbReference type="ARBA" id="ARBA00022679"/>
    </source>
</evidence>
<dbReference type="RefSeq" id="WP_301251739.1">
    <property type="nucleotide sequence ID" value="NZ_JBGFFX010000009.1"/>
</dbReference>
<dbReference type="EMBL" id="JBGFFX010000009">
    <property type="protein sequence ID" value="MEY8771853.1"/>
    <property type="molecule type" value="Genomic_DNA"/>
</dbReference>
<dbReference type="SUPFAM" id="SSF55729">
    <property type="entry name" value="Acyl-CoA N-acyltransferases (Nat)"/>
    <property type="match status" value="1"/>
</dbReference>
<evidence type="ECO:0000313" key="5">
    <source>
        <dbReference type="Proteomes" id="UP001565243"/>
    </source>
</evidence>
<name>A0ABV4EAB7_9GAMM</name>